<sequence length="60" mass="6850">MKFKVFFFVCRKVAWPRATQISSDGDPFCGEGIHPRWAAKQPPNASPMTRKNLRQERTGA</sequence>
<proteinExistence type="predicted"/>
<dbReference type="EMBL" id="JAOSHO010000285">
    <property type="protein sequence ID" value="MCW1246386.1"/>
    <property type="molecule type" value="Genomic_DNA"/>
</dbReference>
<reference evidence="2" key="1">
    <citation type="submission" date="2022-07" db="EMBL/GenBank/DDBJ databases">
        <title>Pseudomonas agronomica sp. nov.: a novel bacterium with biotechnological application in the synthesis of biofertilizers from valorized agricultural residues.</title>
        <authorList>
            <person name="Robas M."/>
            <person name="Fernandez V.M."/>
            <person name="Luna L."/>
            <person name="Provanza A."/>
            <person name="Jimenez P.A."/>
        </authorList>
    </citation>
    <scope>NUCLEOTIDE SEQUENCE</scope>
    <source>
        <strain evidence="2">SAICEU22T</strain>
    </source>
</reference>
<protein>
    <submittedName>
        <fullName evidence="2">Uncharacterized protein</fullName>
    </submittedName>
</protein>
<name>A0ABT3FBC4_9PSED</name>
<feature type="non-terminal residue" evidence="2">
    <location>
        <position position="60"/>
    </location>
</feature>
<dbReference type="RefSeq" id="WP_264429641.1">
    <property type="nucleotide sequence ID" value="NZ_JAOSHO010000285.1"/>
</dbReference>
<dbReference type="Proteomes" id="UP001061999">
    <property type="component" value="Unassembled WGS sequence"/>
</dbReference>
<evidence type="ECO:0000256" key="1">
    <source>
        <dbReference type="SAM" id="MobiDB-lite"/>
    </source>
</evidence>
<keyword evidence="3" id="KW-1185">Reference proteome</keyword>
<organism evidence="2 3">
    <name type="scientific">Pseudomonas agronomica</name>
    <dbReference type="NCBI Taxonomy" id="2979328"/>
    <lineage>
        <taxon>Bacteria</taxon>
        <taxon>Pseudomonadati</taxon>
        <taxon>Pseudomonadota</taxon>
        <taxon>Gammaproteobacteria</taxon>
        <taxon>Pseudomonadales</taxon>
        <taxon>Pseudomonadaceae</taxon>
        <taxon>Pseudomonas</taxon>
    </lineage>
</organism>
<evidence type="ECO:0000313" key="2">
    <source>
        <dbReference type="EMBL" id="MCW1246386.1"/>
    </source>
</evidence>
<accession>A0ABT3FBC4</accession>
<feature type="region of interest" description="Disordered" evidence="1">
    <location>
        <begin position="32"/>
        <end position="60"/>
    </location>
</feature>
<comment type="caution">
    <text evidence="2">The sequence shown here is derived from an EMBL/GenBank/DDBJ whole genome shotgun (WGS) entry which is preliminary data.</text>
</comment>
<evidence type="ECO:0000313" key="3">
    <source>
        <dbReference type="Proteomes" id="UP001061999"/>
    </source>
</evidence>
<gene>
    <name evidence="2" type="ORF">OC610_18370</name>
</gene>